<organism evidence="2">
    <name type="scientific">Lepeophtheirus salmonis</name>
    <name type="common">Salmon louse</name>
    <name type="synonym">Caligus salmonis</name>
    <dbReference type="NCBI Taxonomy" id="72036"/>
    <lineage>
        <taxon>Eukaryota</taxon>
        <taxon>Metazoa</taxon>
        <taxon>Ecdysozoa</taxon>
        <taxon>Arthropoda</taxon>
        <taxon>Crustacea</taxon>
        <taxon>Multicrustacea</taxon>
        <taxon>Hexanauplia</taxon>
        <taxon>Copepoda</taxon>
        <taxon>Siphonostomatoida</taxon>
        <taxon>Caligidae</taxon>
        <taxon>Lepeophtheirus</taxon>
    </lineage>
</organism>
<feature type="signal peptide" evidence="1">
    <location>
        <begin position="1"/>
        <end position="20"/>
    </location>
</feature>
<dbReference type="EMBL" id="HACA01009727">
    <property type="protein sequence ID" value="CDW27088.1"/>
    <property type="molecule type" value="Transcribed_RNA"/>
</dbReference>
<protein>
    <submittedName>
        <fullName evidence="2">Putative LOC100679659 [Nasonia vitripennis]</fullName>
    </submittedName>
</protein>
<sequence length="642" mass="73587">MKISLNFIWILTCTSWTVQASEISDGTKKLLENSFGIVQNTVIQEPSSKHLKQYEFDVPTPDDLAINRLLLKIINTTEKVKKTLDNPQRKVIMERDNDGSISRGILKMFAEVRGDIFAMSNSISTSNAETTFKSLANIDDGTELSARWKEAWNEVLVVVGKTELLYSFFDQYMGQATRDEFISRDTLVDYAQSIINPRADNTSLVNALEKMHKLSVKGNDNDEDDIYSRLSALVTSENGIYSCDLNRSVYDLTWDLYNIISHTEKKGYLTIAFAFQLLREFNFGNYTVEYKFLENVLAVQNEEKMRTVQYILPQLSRAVRRCDPPRQIEGITFLKMTRLLQGFLINEVDMNEKKTCKKECKDYKVANVKGCFNQQFCSKQSACDGRLFDCTFYEADSWVCMSDDEERRYDWVHFEEGTLLGKKDQKCINKIKVDSWWRWLLYHCSYCLCKCDQPGDLSDRYWSLNPSESDLSNNKVVTGVRFVKRGRVLGLEIQQATALPEAFIDGPSKEWLENKNEIDVNKAELKNEEFMEMSYEQRAMDIDILNAPEGHVVTGVRFRNIGGHLNLEMKVTPIDYSTGELFVEGSSWIANDITPATDPSRQLVDIPYPDVPTNYNGTSLLIADNNKYILFDTTSGDNDVIS</sequence>
<dbReference type="PANTHER" id="PTHR47890">
    <property type="entry name" value="LD24308P"/>
    <property type="match status" value="1"/>
</dbReference>
<dbReference type="InterPro" id="IPR032062">
    <property type="entry name" value="DUF4803"/>
</dbReference>
<proteinExistence type="predicted"/>
<evidence type="ECO:0000313" key="2">
    <source>
        <dbReference type="EMBL" id="CDW27088.1"/>
    </source>
</evidence>
<dbReference type="OrthoDB" id="6366357at2759"/>
<evidence type="ECO:0000256" key="1">
    <source>
        <dbReference type="SAM" id="SignalP"/>
    </source>
</evidence>
<dbReference type="AlphaFoldDB" id="A0A0K2TLV2"/>
<dbReference type="PANTHER" id="PTHR47890:SF1">
    <property type="entry name" value="LD24308P"/>
    <property type="match status" value="1"/>
</dbReference>
<name>A0A0K2TLV2_LEPSM</name>
<keyword evidence="1" id="KW-0732">Signal</keyword>
<accession>A0A0K2TLV2</accession>
<dbReference type="Pfam" id="PF16061">
    <property type="entry name" value="DUF4803"/>
    <property type="match status" value="1"/>
</dbReference>
<feature type="chain" id="PRO_5005487972" evidence="1">
    <location>
        <begin position="21"/>
        <end position="642"/>
    </location>
</feature>
<reference evidence="2" key="1">
    <citation type="submission" date="2014-05" db="EMBL/GenBank/DDBJ databases">
        <authorList>
            <person name="Chronopoulou M."/>
        </authorList>
    </citation>
    <scope>NUCLEOTIDE SEQUENCE</scope>
    <source>
        <tissue evidence="2">Whole organism</tissue>
    </source>
</reference>